<name>A0AAV9TY33_9PEZI</name>
<accession>A0AAV9TY33</accession>
<gene>
    <name evidence="1" type="ORF">TWF730_006181</name>
</gene>
<organism evidence="1 2">
    <name type="scientific">Orbilia blumenaviensis</name>
    <dbReference type="NCBI Taxonomy" id="1796055"/>
    <lineage>
        <taxon>Eukaryota</taxon>
        <taxon>Fungi</taxon>
        <taxon>Dikarya</taxon>
        <taxon>Ascomycota</taxon>
        <taxon>Pezizomycotina</taxon>
        <taxon>Orbiliomycetes</taxon>
        <taxon>Orbiliales</taxon>
        <taxon>Orbiliaceae</taxon>
        <taxon>Orbilia</taxon>
    </lineage>
</organism>
<reference evidence="1 2" key="1">
    <citation type="submission" date="2019-10" db="EMBL/GenBank/DDBJ databases">
        <authorList>
            <person name="Palmer J.M."/>
        </authorList>
    </citation>
    <scope>NUCLEOTIDE SEQUENCE [LARGE SCALE GENOMIC DNA]</scope>
    <source>
        <strain evidence="1 2">TWF730</strain>
    </source>
</reference>
<keyword evidence="2" id="KW-1185">Reference proteome</keyword>
<evidence type="ECO:0000313" key="2">
    <source>
        <dbReference type="Proteomes" id="UP001373714"/>
    </source>
</evidence>
<proteinExistence type="predicted"/>
<dbReference type="Proteomes" id="UP001373714">
    <property type="component" value="Unassembled WGS sequence"/>
</dbReference>
<sequence>MRTDSVWISTFFRMFTLKDEETKQLSRGFKRPGDGVLLDRWCSENLGKLVQAKWVKRSIYKGLGHTPNFMRIQGMGKDLLQRPIDYPPRDARLV</sequence>
<evidence type="ECO:0008006" key="3">
    <source>
        <dbReference type="Google" id="ProtNLM"/>
    </source>
</evidence>
<dbReference type="AlphaFoldDB" id="A0AAV9TY33"/>
<dbReference type="EMBL" id="JAVHNS010000022">
    <property type="protein sequence ID" value="KAK6329633.1"/>
    <property type="molecule type" value="Genomic_DNA"/>
</dbReference>
<protein>
    <recommendedName>
        <fullName evidence="3">Rna-directed dna polymerase from mobile element jockey-like</fullName>
    </recommendedName>
</protein>
<comment type="caution">
    <text evidence="1">The sequence shown here is derived from an EMBL/GenBank/DDBJ whole genome shotgun (WGS) entry which is preliminary data.</text>
</comment>
<evidence type="ECO:0000313" key="1">
    <source>
        <dbReference type="EMBL" id="KAK6329633.1"/>
    </source>
</evidence>